<gene>
    <name evidence="1" type="ORF">LTS18_007744</name>
</gene>
<protein>
    <submittedName>
        <fullName evidence="1">Uncharacterized protein</fullName>
    </submittedName>
</protein>
<evidence type="ECO:0000313" key="2">
    <source>
        <dbReference type="Proteomes" id="UP001186974"/>
    </source>
</evidence>
<proteinExistence type="predicted"/>
<organism evidence="1 2">
    <name type="scientific">Coniosporium uncinatum</name>
    <dbReference type="NCBI Taxonomy" id="93489"/>
    <lineage>
        <taxon>Eukaryota</taxon>
        <taxon>Fungi</taxon>
        <taxon>Dikarya</taxon>
        <taxon>Ascomycota</taxon>
        <taxon>Pezizomycotina</taxon>
        <taxon>Dothideomycetes</taxon>
        <taxon>Dothideomycetes incertae sedis</taxon>
        <taxon>Coniosporium</taxon>
    </lineage>
</organism>
<evidence type="ECO:0000313" key="1">
    <source>
        <dbReference type="EMBL" id="KAK3078350.1"/>
    </source>
</evidence>
<sequence length="386" mass="42481">PHSDLSSDLNRRSTSAPIHVFAHPSARPEDSTSIISKNSNSRGAISPTETDRPPVSPASPAVVPPKRSESAATRTTLVEEPFFAFSSTVHRSDSTTKPANDADSPAINLEDHATFLSTQQALKWKAALKSNSTKNRRESFADIPYADALLRDRDFVFLLDDSPSMRRHWDPLCQTLEVLAYMVKHFDPNGIDMFFTVLGNCSLGVTKTTELVGVARSRMPNTPTELSRYKPCDVSKRLGEIVERYCGRLGEEKRASGGTNGRRFIGGRKAAVRKMCVFVLTNGMWEDGTKADPLIKGLVGTLDECDKPADQVGVQFVRFGNEEKGVRRLRRLDEGLGLSRDIVDAELFQGGNVWKMLLGSLDMRWDNDGNGPMELSVSGQLPAELA</sequence>
<comment type="caution">
    <text evidence="1">The sequence shown here is derived from an EMBL/GenBank/DDBJ whole genome shotgun (WGS) entry which is preliminary data.</text>
</comment>
<accession>A0ACC3DP81</accession>
<name>A0ACC3DP81_9PEZI</name>
<feature type="non-terminal residue" evidence="1">
    <location>
        <position position="1"/>
    </location>
</feature>
<reference evidence="1" key="1">
    <citation type="submission" date="2024-09" db="EMBL/GenBank/DDBJ databases">
        <title>Black Yeasts Isolated from many extreme environments.</title>
        <authorList>
            <person name="Coleine C."/>
            <person name="Stajich J.E."/>
            <person name="Selbmann L."/>
        </authorList>
    </citation>
    <scope>NUCLEOTIDE SEQUENCE</scope>
    <source>
        <strain evidence="1">CCFEE 5737</strain>
    </source>
</reference>
<dbReference type="Proteomes" id="UP001186974">
    <property type="component" value="Unassembled WGS sequence"/>
</dbReference>
<dbReference type="EMBL" id="JAWDJW010001974">
    <property type="protein sequence ID" value="KAK3078350.1"/>
    <property type="molecule type" value="Genomic_DNA"/>
</dbReference>
<keyword evidence="2" id="KW-1185">Reference proteome</keyword>